<evidence type="ECO:0000256" key="2">
    <source>
        <dbReference type="ARBA" id="ARBA00004401"/>
    </source>
</evidence>
<comment type="caution">
    <text evidence="9">The sequence shown here is derived from an EMBL/GenBank/DDBJ whole genome shotgun (WGS) entry which is preliminary data.</text>
</comment>
<sequence length="305" mass="32272">MSTTDSRGGAPGEVPGPPNTPDELDKPRSDAPPPAGGGEPPADGPGGAGGPGDAQGPDGPADPAQDPAPHRRRRLSAWAEMPVLIGIALILAMLVKAFLVQAFYIPSGSMEETLRVGDRVLVDKVSYRFGDIDRGDIVVFNGVDSFTPEVTYDEPSNPVSKAVRAVGSAIGIAPPDERDFIKRVIGLPGDRVACCDSQRRVTVNGVPLEEEDYLFPGDDPSDQPFDVTVPEGRLWVLGDHRNASADSRAHQGEPGGGFVPIDKVIGKAFVVVWPFGHWRTLGTPETFEQAEIDNRATGQGADLGR</sequence>
<dbReference type="InterPro" id="IPR036286">
    <property type="entry name" value="LexA/Signal_pep-like_sf"/>
</dbReference>
<dbReference type="EC" id="3.4.21.89" evidence="4 6"/>
<accession>A0ABX0GUY9</accession>
<name>A0ABX0GUY9_9ACTN</name>
<dbReference type="Proteomes" id="UP000800981">
    <property type="component" value="Unassembled WGS sequence"/>
</dbReference>
<feature type="region of interest" description="Disordered" evidence="7">
    <location>
        <begin position="1"/>
        <end position="73"/>
    </location>
</feature>
<keyword evidence="6" id="KW-0645">Protease</keyword>
<keyword evidence="6" id="KW-0472">Membrane</keyword>
<dbReference type="PANTHER" id="PTHR43390">
    <property type="entry name" value="SIGNAL PEPTIDASE I"/>
    <property type="match status" value="1"/>
</dbReference>
<dbReference type="RefSeq" id="WP_166280086.1">
    <property type="nucleotide sequence ID" value="NZ_JAANNP010000002.1"/>
</dbReference>
<comment type="subcellular location">
    <subcellularLocation>
        <location evidence="2">Cell membrane</location>
        <topology evidence="2">Single-pass type II membrane protein</topology>
    </subcellularLocation>
    <subcellularLocation>
        <location evidence="6">Membrane</location>
        <topology evidence="6">Single-pass type II membrane protein</topology>
    </subcellularLocation>
</comment>
<evidence type="ECO:0000313" key="9">
    <source>
        <dbReference type="EMBL" id="NHC13545.1"/>
    </source>
</evidence>
<evidence type="ECO:0000256" key="3">
    <source>
        <dbReference type="ARBA" id="ARBA00009370"/>
    </source>
</evidence>
<dbReference type="InterPro" id="IPR019758">
    <property type="entry name" value="Pept_S26A_signal_pept_1_CS"/>
</dbReference>
<keyword evidence="10" id="KW-1185">Reference proteome</keyword>
<gene>
    <name evidence="9" type="primary">lepB</name>
    <name evidence="9" type="ORF">G9H71_07095</name>
</gene>
<comment type="catalytic activity">
    <reaction evidence="1 6">
        <text>Cleavage of hydrophobic, N-terminal signal or leader sequences from secreted and periplasmic proteins.</text>
        <dbReference type="EC" id="3.4.21.89"/>
    </reaction>
</comment>
<evidence type="ECO:0000259" key="8">
    <source>
        <dbReference type="Pfam" id="PF10502"/>
    </source>
</evidence>
<keyword evidence="6" id="KW-0812">Transmembrane</keyword>
<dbReference type="PRINTS" id="PR00727">
    <property type="entry name" value="LEADERPTASE"/>
</dbReference>
<dbReference type="SUPFAM" id="SSF51306">
    <property type="entry name" value="LexA/Signal peptidase"/>
    <property type="match status" value="1"/>
</dbReference>
<evidence type="ECO:0000313" key="10">
    <source>
        <dbReference type="Proteomes" id="UP000800981"/>
    </source>
</evidence>
<comment type="similarity">
    <text evidence="3 6">Belongs to the peptidase S26 family.</text>
</comment>
<dbReference type="EMBL" id="JAANNP010000002">
    <property type="protein sequence ID" value="NHC13545.1"/>
    <property type="molecule type" value="Genomic_DNA"/>
</dbReference>
<organism evidence="9 10">
    <name type="scientific">Motilibacter deserti</name>
    <dbReference type="NCBI Taxonomy" id="2714956"/>
    <lineage>
        <taxon>Bacteria</taxon>
        <taxon>Bacillati</taxon>
        <taxon>Actinomycetota</taxon>
        <taxon>Actinomycetes</taxon>
        <taxon>Motilibacterales</taxon>
        <taxon>Motilibacteraceae</taxon>
        <taxon>Motilibacter</taxon>
    </lineage>
</organism>
<dbReference type="PROSITE" id="PS00761">
    <property type="entry name" value="SPASE_I_3"/>
    <property type="match status" value="1"/>
</dbReference>
<proteinExistence type="inferred from homology"/>
<evidence type="ECO:0000256" key="7">
    <source>
        <dbReference type="SAM" id="MobiDB-lite"/>
    </source>
</evidence>
<feature type="transmembrane region" description="Helical" evidence="6">
    <location>
        <begin position="81"/>
        <end position="104"/>
    </location>
</feature>
<keyword evidence="5 6" id="KW-0378">Hydrolase</keyword>
<dbReference type="InterPro" id="IPR019533">
    <property type="entry name" value="Peptidase_S26"/>
</dbReference>
<dbReference type="InterPro" id="IPR000223">
    <property type="entry name" value="Pept_S26A_signal_pept_1"/>
</dbReference>
<evidence type="ECO:0000256" key="6">
    <source>
        <dbReference type="RuleBase" id="RU362042"/>
    </source>
</evidence>
<feature type="compositionally biased region" description="Low complexity" evidence="7">
    <location>
        <begin position="54"/>
        <end position="67"/>
    </location>
</feature>
<dbReference type="Pfam" id="PF10502">
    <property type="entry name" value="Peptidase_S26"/>
    <property type="match status" value="1"/>
</dbReference>
<keyword evidence="6" id="KW-1133">Transmembrane helix</keyword>
<evidence type="ECO:0000256" key="1">
    <source>
        <dbReference type="ARBA" id="ARBA00000677"/>
    </source>
</evidence>
<evidence type="ECO:0000256" key="5">
    <source>
        <dbReference type="ARBA" id="ARBA00022801"/>
    </source>
</evidence>
<dbReference type="Gene3D" id="2.10.109.10">
    <property type="entry name" value="Umud Fragment, subunit A"/>
    <property type="match status" value="1"/>
</dbReference>
<evidence type="ECO:0000256" key="4">
    <source>
        <dbReference type="ARBA" id="ARBA00013208"/>
    </source>
</evidence>
<dbReference type="CDD" id="cd06530">
    <property type="entry name" value="S26_SPase_I"/>
    <property type="match status" value="1"/>
</dbReference>
<feature type="domain" description="Peptidase S26" evidence="8">
    <location>
        <begin position="80"/>
        <end position="273"/>
    </location>
</feature>
<reference evidence="9 10" key="1">
    <citation type="submission" date="2020-03" db="EMBL/GenBank/DDBJ databases">
        <title>Two novel Motilibacter sp.</title>
        <authorList>
            <person name="Liu S."/>
        </authorList>
    </citation>
    <scope>NUCLEOTIDE SEQUENCE [LARGE SCALE GENOMIC DNA]</scope>
    <source>
        <strain evidence="9 10">E257</strain>
    </source>
</reference>
<feature type="compositionally biased region" description="Gly residues" evidence="7">
    <location>
        <begin position="36"/>
        <end position="53"/>
    </location>
</feature>
<dbReference type="GO" id="GO:0009003">
    <property type="term" value="F:signal peptidase activity"/>
    <property type="evidence" value="ECO:0007669"/>
    <property type="project" value="UniProtKB-EC"/>
</dbReference>
<dbReference type="NCBIfam" id="TIGR02227">
    <property type="entry name" value="sigpep_I_bact"/>
    <property type="match status" value="1"/>
</dbReference>
<dbReference type="PANTHER" id="PTHR43390:SF1">
    <property type="entry name" value="CHLOROPLAST PROCESSING PEPTIDASE"/>
    <property type="match status" value="1"/>
</dbReference>
<protein>
    <recommendedName>
        <fullName evidence="4 6">Signal peptidase I</fullName>
        <ecNumber evidence="4 6">3.4.21.89</ecNumber>
    </recommendedName>
</protein>